<dbReference type="InterPro" id="IPR000700">
    <property type="entry name" value="PAS-assoc_C"/>
</dbReference>
<dbReference type="InterPro" id="IPR050351">
    <property type="entry name" value="BphY/WalK/GraS-like"/>
</dbReference>
<dbReference type="InterPro" id="IPR003660">
    <property type="entry name" value="HAMP_dom"/>
</dbReference>
<dbReference type="InterPro" id="IPR003661">
    <property type="entry name" value="HisK_dim/P_dom"/>
</dbReference>
<dbReference type="SUPFAM" id="SSF158472">
    <property type="entry name" value="HAMP domain-like"/>
    <property type="match status" value="1"/>
</dbReference>
<keyword evidence="6" id="KW-0418">Kinase</keyword>
<dbReference type="PANTHER" id="PTHR42878">
    <property type="entry name" value="TWO-COMPONENT HISTIDINE KINASE"/>
    <property type="match status" value="1"/>
</dbReference>
<evidence type="ECO:0000256" key="1">
    <source>
        <dbReference type="ARBA" id="ARBA00000085"/>
    </source>
</evidence>
<dbReference type="CDD" id="cd00082">
    <property type="entry name" value="HisKA"/>
    <property type="match status" value="1"/>
</dbReference>
<sequence length="612" mass="69016">MKRIRTRIIIAALAVVMVANLAYAAYFLKNERQNALLRLQATIDETNRLLGSITAGPLYDGNVEQLEADFSSFLLNPDILHIHLQENRGDIVLTVERECPLKNCRLIEHKIPIMRGIDELGEIRIVYTTANIEERLLQSRIDLTLLSLASVLSLAVVIFLVARGLTRPIENLTEAARAMADGRLDQEIKPSGAEEIAVLGQSFIKMREAIREQMRDLAEKNRHLSAEVDQRRSAEHERDRLISILEATTDFVSIAEEDGNVLYINQGGRKMTGIGDIPVSEVEIPRFHPRWAAERVLKEGIPAAMKEGIWSGDTALLAPDGSEIAVSQVILSHRDVKGNLKFLSTIMRDITERKRIEEQIRNLNATLEARVRDRTAQLEAANRELESFSYSVSHDLRAPLRGIDGFAQALMEDYHDNLDDTGRDYLRRVRSAAQRMGELIEDMLELSRVTRTQLSRESVDLGQLAEKSLQRLQKLEPDHRAEVVIAPDLKAHGDSRLLSIALDNLLGNAWKYSSKHAAPRIEFGCVSEDRERTFFVRDNGVGFEMRYADKLFVPFQRLHRIEDFPGTGVGLATVARIIYKHGGRIWADSEVDRGATFYFTLSEAGLTDKEVP</sequence>
<dbReference type="SMART" id="SM00304">
    <property type="entry name" value="HAMP"/>
    <property type="match status" value="1"/>
</dbReference>
<keyword evidence="5" id="KW-0808">Transferase</keyword>
<dbReference type="Gene3D" id="3.30.565.10">
    <property type="entry name" value="Histidine kinase-like ATPase, C-terminal domain"/>
    <property type="match status" value="1"/>
</dbReference>
<dbReference type="Gene3D" id="6.10.340.10">
    <property type="match status" value="1"/>
</dbReference>
<name>A0ABY5ZFY1_9BACT</name>
<dbReference type="PROSITE" id="PS50113">
    <property type="entry name" value="PAC"/>
    <property type="match status" value="1"/>
</dbReference>
<evidence type="ECO:0000256" key="6">
    <source>
        <dbReference type="ARBA" id="ARBA00022777"/>
    </source>
</evidence>
<dbReference type="InterPro" id="IPR036097">
    <property type="entry name" value="HisK_dim/P_sf"/>
</dbReference>
<dbReference type="NCBIfam" id="TIGR00229">
    <property type="entry name" value="sensory_box"/>
    <property type="match status" value="1"/>
</dbReference>
<dbReference type="PROSITE" id="PS50885">
    <property type="entry name" value="HAMP"/>
    <property type="match status" value="1"/>
</dbReference>
<dbReference type="SMART" id="SM00388">
    <property type="entry name" value="HisKA"/>
    <property type="match status" value="1"/>
</dbReference>
<dbReference type="InterPro" id="IPR035965">
    <property type="entry name" value="PAS-like_dom_sf"/>
</dbReference>
<evidence type="ECO:0000256" key="3">
    <source>
        <dbReference type="ARBA" id="ARBA00012438"/>
    </source>
</evidence>
<dbReference type="InterPro" id="IPR036890">
    <property type="entry name" value="HATPase_C_sf"/>
</dbReference>
<evidence type="ECO:0000256" key="2">
    <source>
        <dbReference type="ARBA" id="ARBA00004370"/>
    </source>
</evidence>
<dbReference type="InterPro" id="IPR004358">
    <property type="entry name" value="Sig_transdc_His_kin-like_C"/>
</dbReference>
<reference evidence="13" key="1">
    <citation type="journal article" date="2022" name="Environ. Microbiol.">
        <title>Geoalkalibacter halelectricus SAP #1 sp. nov. possessing extracellular electron transfer and mineral#reducing capabilities from a haloalkaline environment.</title>
        <authorList>
            <person name="Yadav S."/>
            <person name="Singh R."/>
            <person name="Sundharam S.S."/>
            <person name="Chaudhary S."/>
            <person name="Krishnamurthi S."/>
            <person name="Patil S.A."/>
        </authorList>
    </citation>
    <scope>NUCLEOTIDE SEQUENCE</scope>
    <source>
        <strain evidence="13">SAP-1</strain>
    </source>
</reference>
<dbReference type="PROSITE" id="PS50112">
    <property type="entry name" value="PAS"/>
    <property type="match status" value="1"/>
</dbReference>
<dbReference type="Pfam" id="PF02518">
    <property type="entry name" value="HATPase_c"/>
    <property type="match status" value="1"/>
</dbReference>
<dbReference type="InterPro" id="IPR005467">
    <property type="entry name" value="His_kinase_dom"/>
</dbReference>
<evidence type="ECO:0000259" key="10">
    <source>
        <dbReference type="PROSITE" id="PS50112"/>
    </source>
</evidence>
<dbReference type="GO" id="GO:0005524">
    <property type="term" value="F:ATP binding"/>
    <property type="evidence" value="ECO:0007669"/>
    <property type="project" value="UniProtKB-KW"/>
</dbReference>
<dbReference type="CDD" id="cd06225">
    <property type="entry name" value="HAMP"/>
    <property type="match status" value="1"/>
</dbReference>
<keyword evidence="14" id="KW-1185">Reference proteome</keyword>
<dbReference type="Pfam" id="PF00672">
    <property type="entry name" value="HAMP"/>
    <property type="match status" value="1"/>
</dbReference>
<evidence type="ECO:0000259" key="12">
    <source>
        <dbReference type="PROSITE" id="PS50885"/>
    </source>
</evidence>
<organism evidence="13 14">
    <name type="scientific">Geoalkalibacter halelectricus</name>
    <dbReference type="NCBI Taxonomy" id="2847045"/>
    <lineage>
        <taxon>Bacteria</taxon>
        <taxon>Pseudomonadati</taxon>
        <taxon>Thermodesulfobacteriota</taxon>
        <taxon>Desulfuromonadia</taxon>
        <taxon>Desulfuromonadales</taxon>
        <taxon>Geoalkalibacteraceae</taxon>
        <taxon>Geoalkalibacter</taxon>
    </lineage>
</organism>
<dbReference type="PANTHER" id="PTHR42878:SF15">
    <property type="entry name" value="BACTERIOPHYTOCHROME"/>
    <property type="match status" value="1"/>
</dbReference>
<dbReference type="Pfam" id="PF08448">
    <property type="entry name" value="PAS_4"/>
    <property type="match status" value="1"/>
</dbReference>
<protein>
    <recommendedName>
        <fullName evidence="3">histidine kinase</fullName>
        <ecNumber evidence="3">2.7.13.3</ecNumber>
    </recommendedName>
</protein>
<feature type="domain" description="Histidine kinase" evidence="9">
    <location>
        <begin position="391"/>
        <end position="605"/>
    </location>
</feature>
<evidence type="ECO:0000256" key="5">
    <source>
        <dbReference type="ARBA" id="ARBA00022679"/>
    </source>
</evidence>
<dbReference type="PROSITE" id="PS50109">
    <property type="entry name" value="HIS_KIN"/>
    <property type="match status" value="1"/>
</dbReference>
<dbReference type="InterPro" id="IPR013656">
    <property type="entry name" value="PAS_4"/>
</dbReference>
<dbReference type="SUPFAM" id="SSF55874">
    <property type="entry name" value="ATPase domain of HSP90 chaperone/DNA topoisomerase II/histidine kinase"/>
    <property type="match status" value="1"/>
</dbReference>
<feature type="domain" description="HAMP" evidence="12">
    <location>
        <begin position="163"/>
        <end position="215"/>
    </location>
</feature>
<dbReference type="Pfam" id="PF00512">
    <property type="entry name" value="HisKA"/>
    <property type="match status" value="1"/>
</dbReference>
<keyword evidence="7" id="KW-0472">Membrane</keyword>
<dbReference type="SMART" id="SM00387">
    <property type="entry name" value="HATPase_c"/>
    <property type="match status" value="1"/>
</dbReference>
<dbReference type="SUPFAM" id="SSF47384">
    <property type="entry name" value="Homodimeric domain of signal transducing histidine kinase"/>
    <property type="match status" value="1"/>
</dbReference>
<comment type="subcellular location">
    <subcellularLocation>
        <location evidence="2">Membrane</location>
    </subcellularLocation>
</comment>
<keyword evidence="13" id="KW-0547">Nucleotide-binding</keyword>
<evidence type="ECO:0000259" key="11">
    <source>
        <dbReference type="PROSITE" id="PS50113"/>
    </source>
</evidence>
<accession>A0ABY5ZFY1</accession>
<feature type="coiled-coil region" evidence="8">
    <location>
        <begin position="346"/>
        <end position="384"/>
    </location>
</feature>
<evidence type="ECO:0000313" key="13">
    <source>
        <dbReference type="EMBL" id="UWZ78077.1"/>
    </source>
</evidence>
<dbReference type="RefSeq" id="WP_260746426.1">
    <property type="nucleotide sequence ID" value="NZ_CP092109.1"/>
</dbReference>
<proteinExistence type="predicted"/>
<comment type="catalytic activity">
    <reaction evidence="1">
        <text>ATP + protein L-histidine = ADP + protein N-phospho-L-histidine.</text>
        <dbReference type="EC" id="2.7.13.3"/>
    </reaction>
</comment>
<dbReference type="EC" id="2.7.13.3" evidence="3"/>
<evidence type="ECO:0000256" key="4">
    <source>
        <dbReference type="ARBA" id="ARBA00022553"/>
    </source>
</evidence>
<dbReference type="Proteomes" id="UP001060414">
    <property type="component" value="Chromosome"/>
</dbReference>
<dbReference type="Gene3D" id="1.10.287.130">
    <property type="match status" value="1"/>
</dbReference>
<evidence type="ECO:0000313" key="14">
    <source>
        <dbReference type="Proteomes" id="UP001060414"/>
    </source>
</evidence>
<keyword evidence="13" id="KW-0067">ATP-binding</keyword>
<evidence type="ECO:0000256" key="8">
    <source>
        <dbReference type="SAM" id="Coils"/>
    </source>
</evidence>
<dbReference type="InterPro" id="IPR003594">
    <property type="entry name" value="HATPase_dom"/>
</dbReference>
<dbReference type="EMBL" id="CP092109">
    <property type="protein sequence ID" value="UWZ78077.1"/>
    <property type="molecule type" value="Genomic_DNA"/>
</dbReference>
<evidence type="ECO:0000259" key="9">
    <source>
        <dbReference type="PROSITE" id="PS50109"/>
    </source>
</evidence>
<keyword evidence="8" id="KW-0175">Coiled coil</keyword>
<dbReference type="SUPFAM" id="SSF55785">
    <property type="entry name" value="PYP-like sensor domain (PAS domain)"/>
    <property type="match status" value="1"/>
</dbReference>
<dbReference type="PRINTS" id="PR00344">
    <property type="entry name" value="BCTRLSENSOR"/>
</dbReference>
<keyword evidence="4" id="KW-0597">Phosphoprotein</keyword>
<dbReference type="Gene3D" id="3.30.450.20">
    <property type="entry name" value="PAS domain"/>
    <property type="match status" value="1"/>
</dbReference>
<evidence type="ECO:0000256" key="7">
    <source>
        <dbReference type="ARBA" id="ARBA00023136"/>
    </source>
</evidence>
<dbReference type="InterPro" id="IPR000014">
    <property type="entry name" value="PAS"/>
</dbReference>
<feature type="domain" description="PAS" evidence="10">
    <location>
        <begin position="237"/>
        <end position="274"/>
    </location>
</feature>
<gene>
    <name evidence="13" type="ORF">L9S41_10235</name>
</gene>
<feature type="domain" description="PAC" evidence="11">
    <location>
        <begin position="310"/>
        <end position="362"/>
    </location>
</feature>